<sequence>MPYVAGGNLERIHPRGRDPAEEPSGLNSPRFSQSIEFFPSNQVLTTAHVPAVLRSLSSSSTSCCHLPENFGILQEFGHHSLYSDGWLSSPFLPQSSAADLQNHPYPKKIQSTVEEGNSSIIFHSSSRARFQHSILILGLKQAS</sequence>
<accession>A0ACB9SBS6</accession>
<protein>
    <submittedName>
        <fullName evidence="1">Uncharacterized protein</fullName>
    </submittedName>
</protein>
<gene>
    <name evidence="1" type="ORF">MLD38_004803</name>
</gene>
<organism evidence="1 2">
    <name type="scientific">Melastoma candidum</name>
    <dbReference type="NCBI Taxonomy" id="119954"/>
    <lineage>
        <taxon>Eukaryota</taxon>
        <taxon>Viridiplantae</taxon>
        <taxon>Streptophyta</taxon>
        <taxon>Embryophyta</taxon>
        <taxon>Tracheophyta</taxon>
        <taxon>Spermatophyta</taxon>
        <taxon>Magnoliopsida</taxon>
        <taxon>eudicotyledons</taxon>
        <taxon>Gunneridae</taxon>
        <taxon>Pentapetalae</taxon>
        <taxon>rosids</taxon>
        <taxon>malvids</taxon>
        <taxon>Myrtales</taxon>
        <taxon>Melastomataceae</taxon>
        <taxon>Melastomatoideae</taxon>
        <taxon>Melastomateae</taxon>
        <taxon>Melastoma</taxon>
    </lineage>
</organism>
<reference evidence="2" key="1">
    <citation type="journal article" date="2023" name="Front. Plant Sci.">
        <title>Chromosomal-level genome assembly of Melastoma candidum provides insights into trichome evolution.</title>
        <authorList>
            <person name="Zhong Y."/>
            <person name="Wu W."/>
            <person name="Sun C."/>
            <person name="Zou P."/>
            <person name="Liu Y."/>
            <person name="Dai S."/>
            <person name="Zhou R."/>
        </authorList>
    </citation>
    <scope>NUCLEOTIDE SEQUENCE [LARGE SCALE GENOMIC DNA]</scope>
</reference>
<evidence type="ECO:0000313" key="2">
    <source>
        <dbReference type="Proteomes" id="UP001057402"/>
    </source>
</evidence>
<name>A0ACB9SBS6_9MYRT</name>
<proteinExistence type="predicted"/>
<dbReference type="EMBL" id="CM042881">
    <property type="protein sequence ID" value="KAI4386928.1"/>
    <property type="molecule type" value="Genomic_DNA"/>
</dbReference>
<keyword evidence="2" id="KW-1185">Reference proteome</keyword>
<dbReference type="Proteomes" id="UP001057402">
    <property type="component" value="Chromosome 2"/>
</dbReference>
<comment type="caution">
    <text evidence="1">The sequence shown here is derived from an EMBL/GenBank/DDBJ whole genome shotgun (WGS) entry which is preliminary data.</text>
</comment>
<evidence type="ECO:0000313" key="1">
    <source>
        <dbReference type="EMBL" id="KAI4386928.1"/>
    </source>
</evidence>